<reference evidence="1 2" key="1">
    <citation type="journal article" date="2019" name="BMC Genomics">
        <title>New insights from Opisthorchis felineus genome: update on genomics of the epidemiologically important liver flukes.</title>
        <authorList>
            <person name="Ershov N.I."/>
            <person name="Mordvinov V.A."/>
            <person name="Prokhortchouk E.B."/>
            <person name="Pakharukova M.Y."/>
            <person name="Gunbin K.V."/>
            <person name="Ustyantsev K."/>
            <person name="Genaev M.A."/>
            <person name="Blinov A.G."/>
            <person name="Mazur A."/>
            <person name="Boulygina E."/>
            <person name="Tsygankova S."/>
            <person name="Khrameeva E."/>
            <person name="Chekanov N."/>
            <person name="Fan G."/>
            <person name="Xiao A."/>
            <person name="Zhang H."/>
            <person name="Xu X."/>
            <person name="Yang H."/>
            <person name="Solovyev V."/>
            <person name="Lee S.M."/>
            <person name="Liu X."/>
            <person name="Afonnikov D.A."/>
            <person name="Skryabin K.G."/>
        </authorList>
    </citation>
    <scope>NUCLEOTIDE SEQUENCE [LARGE SCALE GENOMIC DNA]</scope>
    <source>
        <strain evidence="1">AK-0245</strain>
        <tissue evidence="1">Whole organism</tissue>
    </source>
</reference>
<dbReference type="AlphaFoldDB" id="A0A4V3SGN7"/>
<evidence type="ECO:0000313" key="1">
    <source>
        <dbReference type="EMBL" id="TGZ73054.1"/>
    </source>
</evidence>
<comment type="caution">
    <text evidence="1">The sequence shown here is derived from an EMBL/GenBank/DDBJ whole genome shotgun (WGS) entry which is preliminary data.</text>
</comment>
<dbReference type="PANTHER" id="PTHR47331:SF5">
    <property type="entry name" value="RIBONUCLEASE H"/>
    <property type="match status" value="1"/>
</dbReference>
<evidence type="ECO:0000313" key="2">
    <source>
        <dbReference type="Proteomes" id="UP000308267"/>
    </source>
</evidence>
<dbReference type="PANTHER" id="PTHR47331">
    <property type="entry name" value="PHD-TYPE DOMAIN-CONTAINING PROTEIN"/>
    <property type="match status" value="1"/>
</dbReference>
<dbReference type="EMBL" id="SJOL01003062">
    <property type="protein sequence ID" value="TGZ73054.1"/>
    <property type="molecule type" value="Genomic_DNA"/>
</dbReference>
<dbReference type="Proteomes" id="UP000308267">
    <property type="component" value="Unassembled WGS sequence"/>
</dbReference>
<protein>
    <recommendedName>
        <fullName evidence="3">Peptidase A2 domain-containing protein</fullName>
    </recommendedName>
</protein>
<proteinExistence type="predicted"/>
<dbReference type="STRING" id="147828.A0A4V3SGN7"/>
<name>A0A4V3SGN7_OPIFE</name>
<evidence type="ECO:0008006" key="3">
    <source>
        <dbReference type="Google" id="ProtNLM"/>
    </source>
</evidence>
<dbReference type="OrthoDB" id="6284596at2759"/>
<organism evidence="1 2">
    <name type="scientific">Opisthorchis felineus</name>
    <dbReference type="NCBI Taxonomy" id="147828"/>
    <lineage>
        <taxon>Eukaryota</taxon>
        <taxon>Metazoa</taxon>
        <taxon>Spiralia</taxon>
        <taxon>Lophotrochozoa</taxon>
        <taxon>Platyhelminthes</taxon>
        <taxon>Trematoda</taxon>
        <taxon>Digenea</taxon>
        <taxon>Opisthorchiida</taxon>
        <taxon>Opisthorchiata</taxon>
        <taxon>Opisthorchiidae</taxon>
        <taxon>Opisthorchis</taxon>
    </lineage>
</organism>
<gene>
    <name evidence="1" type="ORF">CRM22_001737</name>
</gene>
<sequence length="394" mass="43838">MGDAPVLLEGWRVYERTMVQRNRETLPAGRTRPPHEVGSEKRHNLFTVQKVTYGLCSLCDGRHGLACCQKFNDLPTQARWRVVERKRLFSACLRPGHASTKCDSPKECGIEGCSASHNHLLHVIPDANKTISVGLCNSTSQVKSGTSLGVVPVRMKGPHGGVLTYALLDSGSDVTLVERDLLNEVGLTGASTILNLSTVSGTATVEAESLRIELESVGSGETVAADQAFSIRFLPVRPPVASPTKRACQYSHLKDTTFVELSDKHVRLLIGEHVPEAHWPMEKKLDKQRKPYAVKTPLRWVLLGPLSVGHRVWRQVHHVSMKDDDITAHLKALYEAHFHDLEAPGICQIVEDKEALRMVEGSLVFKDGHYEVPLLWRTAERLPDNYRLAHCRLQ</sequence>
<accession>A0A4V3SGN7</accession>
<keyword evidence="2" id="KW-1185">Reference proteome</keyword>